<protein>
    <recommendedName>
        <fullName evidence="3">DUF4276 family protein</fullName>
    </recommendedName>
</protein>
<evidence type="ECO:0008006" key="3">
    <source>
        <dbReference type="Google" id="ProtNLM"/>
    </source>
</evidence>
<name>A0A2M7SBJ0_9BACT</name>
<dbReference type="InterPro" id="IPR025455">
    <property type="entry name" value="DUF4276"/>
</dbReference>
<sequence length="219" mass="25007">MEPLIIQPIVEGHGEVDSVGILLRRMLAEIQIYNVFIKRPMRWPKSKLINVEELKKRVQLANINLGAANKKAIIIIFDADDDCPRDLVNRLLGPVKVVAGNTPCTIIIAKHEYESWFLGCIESLRGKRSINTDATFNEDPENISGAKGRLEEMMNRSYQETTDQAALTAQMNFENCYQNCRSFRKLAKDIFVIVRDLGYVYFTETNWGNLIANEIRNNV</sequence>
<gene>
    <name evidence="1" type="ORF">COY52_05680</name>
</gene>
<proteinExistence type="predicted"/>
<dbReference type="Pfam" id="PF14103">
    <property type="entry name" value="DUF4276"/>
    <property type="match status" value="1"/>
</dbReference>
<reference evidence="2" key="1">
    <citation type="submission" date="2017-09" db="EMBL/GenBank/DDBJ databases">
        <title>Depth-based differentiation of microbial function through sediment-hosted aquifers and enrichment of novel symbionts in the deep terrestrial subsurface.</title>
        <authorList>
            <person name="Probst A.J."/>
            <person name="Ladd B."/>
            <person name="Jarett J.K."/>
            <person name="Geller-Mcgrath D.E."/>
            <person name="Sieber C.M.K."/>
            <person name="Emerson J.B."/>
            <person name="Anantharaman K."/>
            <person name="Thomas B.C."/>
            <person name="Malmstrom R."/>
            <person name="Stieglmeier M."/>
            <person name="Klingl A."/>
            <person name="Woyke T."/>
            <person name="Ryan C.M."/>
            <person name="Banfield J.F."/>
        </authorList>
    </citation>
    <scope>NUCLEOTIDE SEQUENCE [LARGE SCALE GENOMIC DNA]</scope>
</reference>
<evidence type="ECO:0000313" key="2">
    <source>
        <dbReference type="Proteomes" id="UP000229307"/>
    </source>
</evidence>
<dbReference type="Proteomes" id="UP000229307">
    <property type="component" value="Unassembled WGS sequence"/>
</dbReference>
<dbReference type="AlphaFoldDB" id="A0A2M7SBJ0"/>
<evidence type="ECO:0000313" key="1">
    <source>
        <dbReference type="EMBL" id="PIZ16916.1"/>
    </source>
</evidence>
<organism evidence="1 2">
    <name type="scientific">Candidatus Desantisbacteria bacterium CG_4_10_14_0_8_um_filter_48_22</name>
    <dbReference type="NCBI Taxonomy" id="1974543"/>
    <lineage>
        <taxon>Bacteria</taxon>
        <taxon>Candidatus Desantisiibacteriota</taxon>
    </lineage>
</organism>
<dbReference type="EMBL" id="PFMR01000152">
    <property type="protein sequence ID" value="PIZ16916.1"/>
    <property type="molecule type" value="Genomic_DNA"/>
</dbReference>
<accession>A0A2M7SBJ0</accession>
<comment type="caution">
    <text evidence="1">The sequence shown here is derived from an EMBL/GenBank/DDBJ whole genome shotgun (WGS) entry which is preliminary data.</text>
</comment>